<dbReference type="RefSeq" id="XP_041157149.1">
    <property type="nucleotide sequence ID" value="XM_041307067.1"/>
</dbReference>
<protein>
    <submittedName>
        <fullName evidence="1">Uncharacterized protein</fullName>
    </submittedName>
</protein>
<dbReference type="AlphaFoldDB" id="A0A9P7AIG5"/>
<keyword evidence="2" id="KW-1185">Reference proteome</keyword>
<organism evidence="1 2">
    <name type="scientific">Suillus plorans</name>
    <dbReference type="NCBI Taxonomy" id="116603"/>
    <lineage>
        <taxon>Eukaryota</taxon>
        <taxon>Fungi</taxon>
        <taxon>Dikarya</taxon>
        <taxon>Basidiomycota</taxon>
        <taxon>Agaricomycotina</taxon>
        <taxon>Agaricomycetes</taxon>
        <taxon>Agaricomycetidae</taxon>
        <taxon>Boletales</taxon>
        <taxon>Suillineae</taxon>
        <taxon>Suillaceae</taxon>
        <taxon>Suillus</taxon>
    </lineage>
</organism>
<proteinExistence type="predicted"/>
<dbReference type="EMBL" id="JABBWE010000052">
    <property type="protein sequence ID" value="KAG1790174.1"/>
    <property type="molecule type" value="Genomic_DNA"/>
</dbReference>
<evidence type="ECO:0000313" key="2">
    <source>
        <dbReference type="Proteomes" id="UP000719766"/>
    </source>
</evidence>
<dbReference type="OrthoDB" id="2662396at2759"/>
<name>A0A9P7AIG5_9AGAM</name>
<comment type="caution">
    <text evidence="1">The sequence shown here is derived from an EMBL/GenBank/DDBJ whole genome shotgun (WGS) entry which is preliminary data.</text>
</comment>
<reference evidence="1" key="1">
    <citation type="journal article" date="2020" name="New Phytol.">
        <title>Comparative genomics reveals dynamic genome evolution in host specialist ectomycorrhizal fungi.</title>
        <authorList>
            <person name="Lofgren L.A."/>
            <person name="Nguyen N.H."/>
            <person name="Vilgalys R."/>
            <person name="Ruytinx J."/>
            <person name="Liao H.L."/>
            <person name="Branco S."/>
            <person name="Kuo A."/>
            <person name="LaButti K."/>
            <person name="Lipzen A."/>
            <person name="Andreopoulos W."/>
            <person name="Pangilinan J."/>
            <person name="Riley R."/>
            <person name="Hundley H."/>
            <person name="Na H."/>
            <person name="Barry K."/>
            <person name="Grigoriev I.V."/>
            <person name="Stajich J.E."/>
            <person name="Kennedy P.G."/>
        </authorList>
    </citation>
    <scope>NUCLEOTIDE SEQUENCE</scope>
    <source>
        <strain evidence="1">S12</strain>
    </source>
</reference>
<dbReference type="Proteomes" id="UP000719766">
    <property type="component" value="Unassembled WGS sequence"/>
</dbReference>
<gene>
    <name evidence="1" type="ORF">HD556DRAFT_1446323</name>
</gene>
<evidence type="ECO:0000313" key="1">
    <source>
        <dbReference type="EMBL" id="KAG1790174.1"/>
    </source>
</evidence>
<sequence>MPIKGVLVNVYDPNYSLWIPRDGVHVKVKGHNQRWIAKYKYVQETDTRLWSVQAEDAGDYLSWNSSMQVLMSDIEHWWRVVFIGASVVFQVPHVSKDDHSYYTLHLEDDESVMWPVDRGTILFLTLVVGHPQEQPGTAPRQAAVDSRG</sequence>
<dbReference type="GeneID" id="64600831"/>
<accession>A0A9P7AIG5</accession>